<dbReference type="EMBL" id="DF820456">
    <property type="protein sequence ID" value="GAK50179.1"/>
    <property type="molecule type" value="Genomic_DNA"/>
</dbReference>
<organism evidence="1">
    <name type="scientific">Candidatus Moduliflexus flocculans</name>
    <dbReference type="NCBI Taxonomy" id="1499966"/>
    <lineage>
        <taxon>Bacteria</taxon>
        <taxon>Candidatus Moduliflexota</taxon>
        <taxon>Candidatus Moduliflexia</taxon>
        <taxon>Candidatus Moduliflexales</taxon>
        <taxon>Candidatus Moduliflexaceae</taxon>
    </lineage>
</organism>
<dbReference type="Proteomes" id="UP000030700">
    <property type="component" value="Unassembled WGS sequence"/>
</dbReference>
<evidence type="ECO:0000313" key="2">
    <source>
        <dbReference type="Proteomes" id="UP000030700"/>
    </source>
</evidence>
<evidence type="ECO:0008006" key="3">
    <source>
        <dbReference type="Google" id="ProtNLM"/>
    </source>
</evidence>
<sequence>MWFGVDVLYKSIHKKCETSPQLFQESILLIWANDANQAEEFAKSYALSEECEYRSINGDILKWQFDDILSVYEIESDEFHTGLEIFSRFLRPSEVNSLKVPFDD</sequence>
<gene>
    <name evidence="1" type="ORF">U14_01406</name>
</gene>
<proteinExistence type="predicted"/>
<dbReference type="HOGENOM" id="CLU_2244624_0_0_0"/>
<dbReference type="AlphaFoldDB" id="A0A0S6VXN5"/>
<evidence type="ECO:0000313" key="1">
    <source>
        <dbReference type="EMBL" id="GAK50179.1"/>
    </source>
</evidence>
<dbReference type="Pfam" id="PF14119">
    <property type="entry name" value="DUF4288"/>
    <property type="match status" value="1"/>
</dbReference>
<dbReference type="STRING" id="1499966.U14_01406"/>
<reference evidence="1" key="1">
    <citation type="journal article" date="2015" name="PeerJ">
        <title>First genomic representation of candidate bacterial phylum KSB3 points to enhanced environmental sensing as a trigger of wastewater bulking.</title>
        <authorList>
            <person name="Sekiguchi Y."/>
            <person name="Ohashi A."/>
            <person name="Parks D.H."/>
            <person name="Yamauchi T."/>
            <person name="Tyson G.W."/>
            <person name="Hugenholtz P."/>
        </authorList>
    </citation>
    <scope>NUCLEOTIDE SEQUENCE [LARGE SCALE GENOMIC DNA]</scope>
</reference>
<name>A0A0S6VXN5_9BACT</name>
<accession>A0A0S6VXN5</accession>
<keyword evidence="2" id="KW-1185">Reference proteome</keyword>
<protein>
    <recommendedName>
        <fullName evidence="3">DUF4288 domain-containing protein</fullName>
    </recommendedName>
</protein>
<dbReference type="InterPro" id="IPR025630">
    <property type="entry name" value="DUF4288"/>
</dbReference>